<keyword evidence="3" id="KW-1185">Reference proteome</keyword>
<dbReference type="RefSeq" id="WP_155304064.1">
    <property type="nucleotide sequence ID" value="NZ_AP021875.1"/>
</dbReference>
<dbReference type="KEGG" id="dwd:DSCW_25290"/>
<dbReference type="PANTHER" id="PTHR14097:SF7">
    <property type="entry name" value="OXIDOREDUCTASE HTATIP2"/>
    <property type="match status" value="1"/>
</dbReference>
<name>A0A5K7YZH4_9BACT</name>
<organism evidence="2 3">
    <name type="scientific">Desulfosarcina widdelii</name>
    <dbReference type="NCBI Taxonomy" id="947919"/>
    <lineage>
        <taxon>Bacteria</taxon>
        <taxon>Pseudomonadati</taxon>
        <taxon>Thermodesulfobacteriota</taxon>
        <taxon>Desulfobacteria</taxon>
        <taxon>Desulfobacterales</taxon>
        <taxon>Desulfosarcinaceae</taxon>
        <taxon>Desulfosarcina</taxon>
    </lineage>
</organism>
<dbReference type="OrthoDB" id="9798632at2"/>
<reference evidence="2 3" key="1">
    <citation type="submission" date="2019-11" db="EMBL/GenBank/DDBJ databases">
        <title>Comparative genomics of hydrocarbon-degrading Desulfosarcina strains.</title>
        <authorList>
            <person name="Watanabe M."/>
            <person name="Kojima H."/>
            <person name="Fukui M."/>
        </authorList>
    </citation>
    <scope>NUCLEOTIDE SEQUENCE [LARGE SCALE GENOMIC DNA]</scope>
    <source>
        <strain evidence="2 3">PP31</strain>
    </source>
</reference>
<dbReference type="Gene3D" id="3.40.50.720">
    <property type="entry name" value="NAD(P)-binding Rossmann-like Domain"/>
    <property type="match status" value="1"/>
</dbReference>
<dbReference type="PANTHER" id="PTHR14097">
    <property type="entry name" value="OXIDOREDUCTASE HTATIP2"/>
    <property type="match status" value="1"/>
</dbReference>
<dbReference type="Proteomes" id="UP000427769">
    <property type="component" value="Chromosome"/>
</dbReference>
<protein>
    <submittedName>
        <fullName evidence="2">NAD-dependent dehydratase</fullName>
    </submittedName>
</protein>
<accession>A0A5K7YZH4</accession>
<dbReference type="Pfam" id="PF13460">
    <property type="entry name" value="NAD_binding_10"/>
    <property type="match status" value="1"/>
</dbReference>
<evidence type="ECO:0000313" key="2">
    <source>
        <dbReference type="EMBL" id="BBO75112.1"/>
    </source>
</evidence>
<feature type="domain" description="NAD(P)-binding" evidence="1">
    <location>
        <begin position="10"/>
        <end position="123"/>
    </location>
</feature>
<gene>
    <name evidence="2" type="ORF">DSCW_25290</name>
</gene>
<dbReference type="InterPro" id="IPR016040">
    <property type="entry name" value="NAD(P)-bd_dom"/>
</dbReference>
<dbReference type="SUPFAM" id="SSF51735">
    <property type="entry name" value="NAD(P)-binding Rossmann-fold domains"/>
    <property type="match status" value="1"/>
</dbReference>
<evidence type="ECO:0000313" key="3">
    <source>
        <dbReference type="Proteomes" id="UP000427769"/>
    </source>
</evidence>
<dbReference type="EMBL" id="AP021875">
    <property type="protein sequence ID" value="BBO75112.1"/>
    <property type="molecule type" value="Genomic_DNA"/>
</dbReference>
<evidence type="ECO:0000259" key="1">
    <source>
        <dbReference type="Pfam" id="PF13460"/>
    </source>
</evidence>
<proteinExistence type="predicted"/>
<dbReference type="InterPro" id="IPR036291">
    <property type="entry name" value="NAD(P)-bd_dom_sf"/>
</dbReference>
<sequence length="220" mass="24034">MPKRTVLLLGATGLVGGYLLDGLLNAEFCGRVVTLTRSAIKNVEAAAKLDSRLVDFERPEKWRDQVAADLVLCAMGTTMKKAGSREAFRRVDFDYPLTAAQAARNQGCRHFLLVSAMGANPGARLFYNRVKGELEAAILTLEFDSVSIFRPSLLLGNRPEFRLGEALGQVLGRRTSYLIPKRYRPIHASTVAKAMLRIAEQDPMGNRILTSADIAGLAGV</sequence>
<dbReference type="AlphaFoldDB" id="A0A5K7YZH4"/>